<protein>
    <submittedName>
        <fullName evidence="6">Glycine betaine/proline transport system ATP-binding protein</fullName>
    </submittedName>
</protein>
<dbReference type="InterPro" id="IPR051921">
    <property type="entry name" value="ABC_osmolyte_uptake_ATP-bind"/>
</dbReference>
<sequence>MKKEIGQLSDSSVKLSCRNLWKLYGPFPERFAQESQLRQALNSGREFTALRDINLDIRHGEIFVVMGLSGSGKSTLLRCLTRLVEPSFGEVLLDGAPLTSLDAQGLMNIRRHKMAMVFQNFALLPHLTVAENIGLPLKIRGSDTAEINRVVPEMTALVGLSGMSQRLPHQLSGGQQQRVGLARALAGDPELLFLDEPFSALDPLIRRELQGEVIRLQSRLKKTMIFVTHDFNEAVRLGDTIVIMKDGKVVQTGAPEDIVANPIDDYVGSFVAGVDQTRVISCGRIAIPAKSSAYAVTVDDRAKIVEVADLVANSNGPVGVVDQSGHVSGEIDATTVLRMLASGSRERLAS</sequence>
<dbReference type="STRING" id="51670.SAMN04488557_1326"/>
<dbReference type="PROSITE" id="PS50893">
    <property type="entry name" value="ABC_TRANSPORTER_2"/>
    <property type="match status" value="1"/>
</dbReference>
<dbReference type="RefSeq" id="WP_092866472.1">
    <property type="nucleotide sequence ID" value="NZ_FPCH01000001.1"/>
</dbReference>
<dbReference type="OrthoDB" id="9802264at2"/>
<dbReference type="SUPFAM" id="SSF52540">
    <property type="entry name" value="P-loop containing nucleoside triphosphate hydrolases"/>
    <property type="match status" value="1"/>
</dbReference>
<dbReference type="EMBL" id="FPCH01000001">
    <property type="protein sequence ID" value="SFV29753.1"/>
    <property type="molecule type" value="Genomic_DNA"/>
</dbReference>
<gene>
    <name evidence="6" type="ORF">SAMN04488557_1326</name>
</gene>
<dbReference type="InterPro" id="IPR003593">
    <property type="entry name" value="AAA+_ATPase"/>
</dbReference>
<keyword evidence="2" id="KW-0813">Transport</keyword>
<evidence type="ECO:0000259" key="5">
    <source>
        <dbReference type="PROSITE" id="PS50893"/>
    </source>
</evidence>
<proteinExistence type="inferred from homology"/>
<dbReference type="InterPro" id="IPR003439">
    <property type="entry name" value="ABC_transporter-like_ATP-bd"/>
</dbReference>
<comment type="similarity">
    <text evidence="1">Belongs to the ABC transporter superfamily.</text>
</comment>
<evidence type="ECO:0000256" key="2">
    <source>
        <dbReference type="ARBA" id="ARBA00022448"/>
    </source>
</evidence>
<dbReference type="PROSITE" id="PS00211">
    <property type="entry name" value="ABC_TRANSPORTER_1"/>
    <property type="match status" value="1"/>
</dbReference>
<dbReference type="GO" id="GO:0015697">
    <property type="term" value="P:quaternary ammonium group transport"/>
    <property type="evidence" value="ECO:0007669"/>
    <property type="project" value="UniProtKB-ARBA"/>
</dbReference>
<dbReference type="SMART" id="SM00382">
    <property type="entry name" value="AAA"/>
    <property type="match status" value="1"/>
</dbReference>
<dbReference type="GO" id="GO:0016887">
    <property type="term" value="F:ATP hydrolysis activity"/>
    <property type="evidence" value="ECO:0007669"/>
    <property type="project" value="InterPro"/>
</dbReference>
<evidence type="ECO:0000313" key="6">
    <source>
        <dbReference type="EMBL" id="SFV29753.1"/>
    </source>
</evidence>
<evidence type="ECO:0000313" key="7">
    <source>
        <dbReference type="Proteomes" id="UP000199423"/>
    </source>
</evidence>
<keyword evidence="3" id="KW-0547">Nucleotide-binding</keyword>
<evidence type="ECO:0000256" key="3">
    <source>
        <dbReference type="ARBA" id="ARBA00022741"/>
    </source>
</evidence>
<keyword evidence="4 6" id="KW-0067">ATP-binding</keyword>
<dbReference type="PANTHER" id="PTHR43869:SF1">
    <property type="entry name" value="GLYCINE BETAINE_PROLINE BETAINE TRANSPORT SYSTEM ATP-BINDING PROTEIN PROV"/>
    <property type="match status" value="1"/>
</dbReference>
<dbReference type="Pfam" id="PF00005">
    <property type="entry name" value="ABC_tran"/>
    <property type="match status" value="1"/>
</dbReference>
<evidence type="ECO:0000256" key="1">
    <source>
        <dbReference type="ARBA" id="ARBA00005417"/>
    </source>
</evidence>
<feature type="domain" description="ABC transporter" evidence="5">
    <location>
        <begin position="35"/>
        <end position="271"/>
    </location>
</feature>
<organism evidence="6 7">
    <name type="scientific">Hyphomicrobium facile</name>
    <dbReference type="NCBI Taxonomy" id="51670"/>
    <lineage>
        <taxon>Bacteria</taxon>
        <taxon>Pseudomonadati</taxon>
        <taxon>Pseudomonadota</taxon>
        <taxon>Alphaproteobacteria</taxon>
        <taxon>Hyphomicrobiales</taxon>
        <taxon>Hyphomicrobiaceae</taxon>
        <taxon>Hyphomicrobium</taxon>
    </lineage>
</organism>
<reference evidence="7" key="1">
    <citation type="submission" date="2016-10" db="EMBL/GenBank/DDBJ databases">
        <authorList>
            <person name="Varghese N."/>
            <person name="Submissions S."/>
        </authorList>
    </citation>
    <scope>NUCLEOTIDE SEQUENCE [LARGE SCALE GENOMIC DNA]</scope>
    <source>
        <strain evidence="7">DSM 1565</strain>
    </source>
</reference>
<evidence type="ECO:0000256" key="4">
    <source>
        <dbReference type="ARBA" id="ARBA00022840"/>
    </source>
</evidence>
<keyword evidence="7" id="KW-1185">Reference proteome</keyword>
<name>A0A1I7N597_9HYPH</name>
<dbReference type="Gene3D" id="3.40.50.300">
    <property type="entry name" value="P-loop containing nucleotide triphosphate hydrolases"/>
    <property type="match status" value="1"/>
</dbReference>
<dbReference type="InterPro" id="IPR027417">
    <property type="entry name" value="P-loop_NTPase"/>
</dbReference>
<dbReference type="FunFam" id="3.40.50.300:FF:000425">
    <property type="entry name" value="Probable ABC transporter, ATP-binding subunit"/>
    <property type="match status" value="1"/>
</dbReference>
<dbReference type="GO" id="GO:0005524">
    <property type="term" value="F:ATP binding"/>
    <property type="evidence" value="ECO:0007669"/>
    <property type="project" value="UniProtKB-KW"/>
</dbReference>
<dbReference type="AlphaFoldDB" id="A0A1I7N597"/>
<dbReference type="PANTHER" id="PTHR43869">
    <property type="entry name" value="GLYCINE BETAINE/PROLINE BETAINE TRANSPORT SYSTEM ATP-BINDING PROTEIN PROV"/>
    <property type="match status" value="1"/>
</dbReference>
<accession>A0A1I7N597</accession>
<dbReference type="Proteomes" id="UP000199423">
    <property type="component" value="Unassembled WGS sequence"/>
</dbReference>
<dbReference type="InterPro" id="IPR017871">
    <property type="entry name" value="ABC_transporter-like_CS"/>
</dbReference>